<dbReference type="EMBL" id="BARS01003311">
    <property type="protein sequence ID" value="GAF80901.1"/>
    <property type="molecule type" value="Genomic_DNA"/>
</dbReference>
<accession>X0T0I7</accession>
<comment type="caution">
    <text evidence="1">The sequence shown here is derived from an EMBL/GenBank/DDBJ whole genome shotgun (WGS) entry which is preliminary data.</text>
</comment>
<reference evidence="1" key="1">
    <citation type="journal article" date="2014" name="Front. Microbiol.">
        <title>High frequency of phylogenetically diverse reductive dehalogenase-homologous genes in deep subseafloor sedimentary metagenomes.</title>
        <authorList>
            <person name="Kawai M."/>
            <person name="Futagami T."/>
            <person name="Toyoda A."/>
            <person name="Takaki Y."/>
            <person name="Nishi S."/>
            <person name="Hori S."/>
            <person name="Arai W."/>
            <person name="Tsubouchi T."/>
            <person name="Morono Y."/>
            <person name="Uchiyama I."/>
            <person name="Ito T."/>
            <person name="Fujiyama A."/>
            <person name="Inagaki F."/>
            <person name="Takami H."/>
        </authorList>
    </citation>
    <scope>NUCLEOTIDE SEQUENCE</scope>
    <source>
        <strain evidence="1">Expedition CK06-06</strain>
    </source>
</reference>
<sequence length="66" mass="7669">LYERSATWDAILLHEVSFYTTPAHAPRLPRFQMDTLSLPNILFPMMQPCRMSGPQQWRSPEHVLGT</sequence>
<protein>
    <submittedName>
        <fullName evidence="1">Uncharacterized protein</fullName>
    </submittedName>
</protein>
<dbReference type="AlphaFoldDB" id="X0T0I7"/>
<evidence type="ECO:0000313" key="1">
    <source>
        <dbReference type="EMBL" id="GAF80901.1"/>
    </source>
</evidence>
<proteinExistence type="predicted"/>
<feature type="non-terminal residue" evidence="1">
    <location>
        <position position="1"/>
    </location>
</feature>
<name>X0T0I7_9ZZZZ</name>
<organism evidence="1">
    <name type="scientific">marine sediment metagenome</name>
    <dbReference type="NCBI Taxonomy" id="412755"/>
    <lineage>
        <taxon>unclassified sequences</taxon>
        <taxon>metagenomes</taxon>
        <taxon>ecological metagenomes</taxon>
    </lineage>
</organism>
<gene>
    <name evidence="1" type="ORF">S01H1_06407</name>
</gene>